<evidence type="ECO:0000256" key="2">
    <source>
        <dbReference type="ARBA" id="ARBA00022692"/>
    </source>
</evidence>
<organism evidence="7 8">
    <name type="scientific">Trichormus variabilis NIES-23</name>
    <dbReference type="NCBI Taxonomy" id="1973479"/>
    <lineage>
        <taxon>Bacteria</taxon>
        <taxon>Bacillati</taxon>
        <taxon>Cyanobacteriota</taxon>
        <taxon>Cyanophyceae</taxon>
        <taxon>Nostocales</taxon>
        <taxon>Nostocaceae</taxon>
        <taxon>Trichormus</taxon>
    </lineage>
</organism>
<feature type="transmembrane region" description="Helical" evidence="5">
    <location>
        <begin position="20"/>
        <end position="37"/>
    </location>
</feature>
<feature type="transmembrane region" description="Helical" evidence="5">
    <location>
        <begin position="43"/>
        <end position="66"/>
    </location>
</feature>
<dbReference type="EMBL" id="AP018216">
    <property type="protein sequence ID" value="BAY70064.1"/>
    <property type="molecule type" value="Genomic_DNA"/>
</dbReference>
<proteinExistence type="predicted"/>
<gene>
    <name evidence="7" type="ORF">NIES23_28640</name>
</gene>
<evidence type="ECO:0000313" key="7">
    <source>
        <dbReference type="EMBL" id="BAY70064.1"/>
    </source>
</evidence>
<dbReference type="Pfam" id="PF06271">
    <property type="entry name" value="RDD"/>
    <property type="match status" value="1"/>
</dbReference>
<dbReference type="GO" id="GO:0016020">
    <property type="term" value="C:membrane"/>
    <property type="evidence" value="ECO:0007669"/>
    <property type="project" value="UniProtKB-SubCell"/>
</dbReference>
<dbReference type="Proteomes" id="UP000217507">
    <property type="component" value="Chromosome"/>
</dbReference>
<keyword evidence="3 5" id="KW-1133">Transmembrane helix</keyword>
<name>A0A1Z4KM86_ANAVA</name>
<accession>A0A1Z4KM86</accession>
<evidence type="ECO:0000313" key="8">
    <source>
        <dbReference type="Proteomes" id="UP000217507"/>
    </source>
</evidence>
<sequence>MTIERIPKKYYPKADIWRRGFALGVDFLGVWLVSSFLGNSGGIGIQVVQILVFVIGWLILRVLVVYNNQGQSLGRWAFDLKVLEVEDGEVVPRIPELLALFKREVIIGFGVLLLSIALGNIRLNPTAILLVIPLAIDCGAAFSDNQMRQAWHDRYAGTFIVSSSRGYSLDLKIKRLVGTLRRNVRR</sequence>
<evidence type="ECO:0000256" key="3">
    <source>
        <dbReference type="ARBA" id="ARBA00022989"/>
    </source>
</evidence>
<evidence type="ECO:0000259" key="6">
    <source>
        <dbReference type="Pfam" id="PF06271"/>
    </source>
</evidence>
<keyword evidence="4 5" id="KW-0472">Membrane</keyword>
<protein>
    <recommendedName>
        <fullName evidence="6">RDD domain-containing protein</fullName>
    </recommendedName>
</protein>
<evidence type="ECO:0000256" key="1">
    <source>
        <dbReference type="ARBA" id="ARBA00004141"/>
    </source>
</evidence>
<comment type="subcellular location">
    <subcellularLocation>
        <location evidence="1">Membrane</location>
        <topology evidence="1">Multi-pass membrane protein</topology>
    </subcellularLocation>
</comment>
<dbReference type="InterPro" id="IPR010432">
    <property type="entry name" value="RDD"/>
</dbReference>
<reference evidence="7 8" key="1">
    <citation type="submission" date="2017-06" db="EMBL/GenBank/DDBJ databases">
        <title>Genome sequencing of cyanobaciteial culture collection at National Institute for Environmental Studies (NIES).</title>
        <authorList>
            <person name="Hirose Y."/>
            <person name="Shimura Y."/>
            <person name="Fujisawa T."/>
            <person name="Nakamura Y."/>
            <person name="Kawachi M."/>
        </authorList>
    </citation>
    <scope>NUCLEOTIDE SEQUENCE [LARGE SCALE GENOMIC DNA]</scope>
    <source>
        <strain evidence="7 8">NIES-23</strain>
    </source>
</reference>
<feature type="domain" description="RDD" evidence="6">
    <location>
        <begin position="14"/>
        <end position="157"/>
    </location>
</feature>
<dbReference type="AlphaFoldDB" id="A0A1Z4KM86"/>
<keyword evidence="2 5" id="KW-0812">Transmembrane</keyword>
<evidence type="ECO:0000256" key="5">
    <source>
        <dbReference type="SAM" id="Phobius"/>
    </source>
</evidence>
<evidence type="ECO:0000256" key="4">
    <source>
        <dbReference type="ARBA" id="ARBA00023136"/>
    </source>
</evidence>